<proteinExistence type="predicted"/>
<sequence>MFVHKDATDTYGWMKLVALKNFPFAHVDAPAIRAAVRYKAKDRATLLKRITALVGVIDIKIGEELFGEKFVLMFDRFTDSVEHAIAIFAATKMGVRFLAFSPF</sequence>
<dbReference type="EMBL" id="QXFV01000433">
    <property type="protein sequence ID" value="KAE9037706.1"/>
    <property type="molecule type" value="Genomic_DNA"/>
</dbReference>
<evidence type="ECO:0000313" key="6">
    <source>
        <dbReference type="Proteomes" id="UP000435112"/>
    </source>
</evidence>
<organism evidence="1 6">
    <name type="scientific">Phytophthora rubi</name>
    <dbReference type="NCBI Taxonomy" id="129364"/>
    <lineage>
        <taxon>Eukaryota</taxon>
        <taxon>Sar</taxon>
        <taxon>Stramenopiles</taxon>
        <taxon>Oomycota</taxon>
        <taxon>Peronosporomycetes</taxon>
        <taxon>Peronosporales</taxon>
        <taxon>Peronosporaceae</taxon>
        <taxon>Phytophthora</taxon>
    </lineage>
</organism>
<evidence type="ECO:0000313" key="3">
    <source>
        <dbReference type="EMBL" id="KAE9343357.1"/>
    </source>
</evidence>
<dbReference type="Proteomes" id="UP000429607">
    <property type="component" value="Unassembled WGS sequence"/>
</dbReference>
<dbReference type="Proteomes" id="UP000435112">
    <property type="component" value="Unassembled WGS sequence"/>
</dbReference>
<dbReference type="AlphaFoldDB" id="A0A6A3MQK6"/>
<dbReference type="EMBL" id="QXFU01000433">
    <property type="protein sequence ID" value="KAE9033673.1"/>
    <property type="molecule type" value="Genomic_DNA"/>
</dbReference>
<dbReference type="EMBL" id="QXFT01000460">
    <property type="protein sequence ID" value="KAE9343357.1"/>
    <property type="molecule type" value="Genomic_DNA"/>
</dbReference>
<evidence type="ECO:0000313" key="1">
    <source>
        <dbReference type="EMBL" id="KAE9033673.1"/>
    </source>
</evidence>
<gene>
    <name evidence="2" type="ORF">PR001_g8273</name>
    <name evidence="1" type="ORF">PR002_g8549</name>
    <name evidence="3" type="ORF">PR003_g9020</name>
</gene>
<evidence type="ECO:0000313" key="2">
    <source>
        <dbReference type="EMBL" id="KAE9037706.1"/>
    </source>
</evidence>
<evidence type="ECO:0000313" key="5">
    <source>
        <dbReference type="Proteomes" id="UP000434957"/>
    </source>
</evidence>
<reference evidence="4 6" key="1">
    <citation type="submission" date="2018-09" db="EMBL/GenBank/DDBJ databases">
        <title>Genomic investigation of the strawberry pathogen Phytophthora fragariae indicates pathogenicity is determined by transcriptional variation in three key races.</title>
        <authorList>
            <person name="Adams T.M."/>
            <person name="Armitage A.D."/>
            <person name="Sobczyk M.K."/>
            <person name="Bates H.J."/>
            <person name="Dunwell J.M."/>
            <person name="Nellist C.F."/>
            <person name="Harrison R.J."/>
        </authorList>
    </citation>
    <scope>NUCLEOTIDE SEQUENCE [LARGE SCALE GENOMIC DNA]</scope>
    <source>
        <strain evidence="2 4">SCRP249</strain>
        <strain evidence="1 6">SCRP324</strain>
        <strain evidence="3 5">SCRP333</strain>
    </source>
</reference>
<dbReference type="OrthoDB" id="119501at2759"/>
<protein>
    <submittedName>
        <fullName evidence="1">Uncharacterized protein</fullName>
    </submittedName>
</protein>
<dbReference type="Proteomes" id="UP000434957">
    <property type="component" value="Unassembled WGS sequence"/>
</dbReference>
<accession>A0A6A3MQK6</accession>
<keyword evidence="5" id="KW-1185">Reference proteome</keyword>
<comment type="caution">
    <text evidence="1">The sequence shown here is derived from an EMBL/GenBank/DDBJ whole genome shotgun (WGS) entry which is preliminary data.</text>
</comment>
<name>A0A6A3MQK6_9STRA</name>
<evidence type="ECO:0000313" key="4">
    <source>
        <dbReference type="Proteomes" id="UP000429607"/>
    </source>
</evidence>